<dbReference type="GO" id="GO:0017148">
    <property type="term" value="P:negative regulation of translation"/>
    <property type="evidence" value="ECO:0007669"/>
    <property type="project" value="InterPro"/>
</dbReference>
<evidence type="ECO:0000256" key="6">
    <source>
        <dbReference type="ARBA" id="ARBA00059181"/>
    </source>
</evidence>
<keyword evidence="5" id="KW-0539">Nucleus</keyword>
<dbReference type="GO" id="GO:0000932">
    <property type="term" value="C:P-body"/>
    <property type="evidence" value="ECO:0007669"/>
    <property type="project" value="TreeGrafter"/>
</dbReference>
<feature type="domain" description="CCR4-NOT transcription complex subunit 1 TTP binding" evidence="12">
    <location>
        <begin position="1006"/>
        <end position="1150"/>
    </location>
</feature>
<feature type="compositionally biased region" description="Gly residues" evidence="8">
    <location>
        <begin position="134"/>
        <end position="148"/>
    </location>
</feature>
<keyword evidence="3" id="KW-0805">Transcription regulation</keyword>
<name>A0A166P5S7_9EURO</name>
<feature type="region of interest" description="Disordered" evidence="8">
    <location>
        <begin position="1"/>
        <end position="189"/>
    </location>
</feature>
<dbReference type="EMBL" id="AZGZ01000006">
    <property type="protein sequence ID" value="KZZ94560.1"/>
    <property type="molecule type" value="Genomic_DNA"/>
</dbReference>
<dbReference type="Pfam" id="PF12842">
    <property type="entry name" value="DUF3819"/>
    <property type="match status" value="1"/>
</dbReference>
<dbReference type="CDD" id="cd20710">
    <property type="entry name" value="NOT1_connector"/>
    <property type="match status" value="1"/>
</dbReference>
<dbReference type="InterPro" id="IPR032191">
    <property type="entry name" value="CNOT1_CAF1_bind"/>
</dbReference>
<dbReference type="Pfam" id="PF16415">
    <property type="entry name" value="CNOT1_CAF1_bind"/>
    <property type="match status" value="1"/>
</dbReference>
<dbReference type="PANTHER" id="PTHR13162:SF8">
    <property type="entry name" value="CCR4-NOT TRANSCRIPTION COMPLEX SUBUNIT 1"/>
    <property type="match status" value="1"/>
</dbReference>
<dbReference type="Gene3D" id="1.25.40.790">
    <property type="match status" value="1"/>
</dbReference>
<feature type="compositionally biased region" description="Low complexity" evidence="8">
    <location>
        <begin position="1"/>
        <end position="18"/>
    </location>
</feature>
<dbReference type="GO" id="GO:0000289">
    <property type="term" value="P:nuclear-transcribed mRNA poly(A) tail shortening"/>
    <property type="evidence" value="ECO:0007669"/>
    <property type="project" value="UniProtKB-ARBA"/>
</dbReference>
<organism evidence="14 15">
    <name type="scientific">Ascosphaera apis ARSEF 7405</name>
    <dbReference type="NCBI Taxonomy" id="392613"/>
    <lineage>
        <taxon>Eukaryota</taxon>
        <taxon>Fungi</taxon>
        <taxon>Dikarya</taxon>
        <taxon>Ascomycota</taxon>
        <taxon>Pezizomycotina</taxon>
        <taxon>Eurotiomycetes</taxon>
        <taxon>Eurotiomycetidae</taxon>
        <taxon>Onygenales</taxon>
        <taxon>Ascosphaeraceae</taxon>
        <taxon>Ascosphaera</taxon>
    </lineage>
</organism>
<evidence type="ECO:0000256" key="3">
    <source>
        <dbReference type="ARBA" id="ARBA00023015"/>
    </source>
</evidence>
<keyword evidence="15" id="KW-1185">Reference proteome</keyword>
<dbReference type="Gene3D" id="1.25.40.180">
    <property type="match status" value="1"/>
</dbReference>
<dbReference type="InterPro" id="IPR038535">
    <property type="entry name" value="CNOT1_TTP_bind_sf"/>
</dbReference>
<accession>A0A166P5S7</accession>
<dbReference type="InterPro" id="IPR032193">
    <property type="entry name" value="CNOT1_TTP_bind"/>
</dbReference>
<feature type="domain" description="CCR4-NOT transcription complex subunit 1 CAF1-binding" evidence="11">
    <location>
        <begin position="1211"/>
        <end position="1430"/>
    </location>
</feature>
<evidence type="ECO:0000259" key="11">
    <source>
        <dbReference type="Pfam" id="PF16415"/>
    </source>
</evidence>
<dbReference type="GO" id="GO:0030015">
    <property type="term" value="C:CCR4-NOT core complex"/>
    <property type="evidence" value="ECO:0007669"/>
    <property type="project" value="InterPro"/>
</dbReference>
<dbReference type="Pfam" id="PF04054">
    <property type="entry name" value="Not1"/>
    <property type="match status" value="1"/>
</dbReference>
<feature type="domain" description="CCR4-NOT transcription complex subunit 1 HEAT repeat" evidence="13">
    <location>
        <begin position="823"/>
        <end position="964"/>
    </location>
</feature>
<dbReference type="VEuPathDB" id="FungiDB:AAP_01860"/>
<keyword evidence="4" id="KW-0804">Transcription</keyword>
<evidence type="ECO:0000256" key="4">
    <source>
        <dbReference type="ARBA" id="ARBA00023163"/>
    </source>
</evidence>
<evidence type="ECO:0000256" key="8">
    <source>
        <dbReference type="SAM" id="MobiDB-lite"/>
    </source>
</evidence>
<keyword evidence="2" id="KW-0678">Repressor</keyword>
<evidence type="ECO:0000256" key="5">
    <source>
        <dbReference type="ARBA" id="ARBA00023242"/>
    </source>
</evidence>
<dbReference type="Proteomes" id="UP000242877">
    <property type="component" value="Unassembled WGS sequence"/>
</dbReference>
<evidence type="ECO:0000256" key="2">
    <source>
        <dbReference type="ARBA" id="ARBA00022491"/>
    </source>
</evidence>
<feature type="region of interest" description="Disordered" evidence="8">
    <location>
        <begin position="336"/>
        <end position="412"/>
    </location>
</feature>
<dbReference type="InterPro" id="IPR007196">
    <property type="entry name" value="CCR4-Not_Not1_C"/>
</dbReference>
<dbReference type="GO" id="GO:0060090">
    <property type="term" value="F:molecular adaptor activity"/>
    <property type="evidence" value="ECO:0007669"/>
    <property type="project" value="TreeGrafter"/>
</dbReference>
<comment type="subcellular location">
    <subcellularLocation>
        <location evidence="1">Nucleus</location>
    </subcellularLocation>
</comment>
<dbReference type="InterPro" id="IPR040398">
    <property type="entry name" value="Not1"/>
</dbReference>
<feature type="compositionally biased region" description="Basic residues" evidence="8">
    <location>
        <begin position="19"/>
        <end position="31"/>
    </location>
</feature>
<evidence type="ECO:0000259" key="13">
    <source>
        <dbReference type="Pfam" id="PF16418"/>
    </source>
</evidence>
<protein>
    <recommendedName>
        <fullName evidence="7">General negative regulator of transcription subunit 1</fullName>
    </recommendedName>
</protein>
<sequence length="2480" mass="273012">MSFRPPTASSTSSSSSRSPRQHQHQHHHQHHQSPSSPSLSSSQHQSTRRATPSASAGPATASITASAASPSWRYRQSYQQPSPQQPHASPRTFSLSARSGNQSSSSTARSSNRSASAALNRTQSATTASSKESGGAGGAAPGGAGAGAGAADLGGNNSSGQQQQQSHSSRGPGTTTGPAPPYPISTSAANTASAASALVSPTSGSTTASGERGSAAAAPLSAGGLSTTSSSSSLSKISVAQVFLLLDSITEKEGKEKWDTKAAQIHKLVDSNGMDVFSKYFRRLLSGNAAQIFPNITKPVENAGNYPLLVQEVNKVAIGASDLEQAQRIADTIDSSVTSETSSNGNNAAGATSATTTTTTSTTTTSTSTNAGGAQNVNAPAGSAPGTVSSSSVSSTGTGTASAAAGGNTSQSGAGGDVFREFDLATFIEHFRLDPIAKMALVLAFRNVGRADLRSKAEILLLTYLSDFLHSLSRTTETNKDFNPSFIAAVLERFILNPPRNYNATDIRGDLAYALSQRYGSSIAASTPATSAAGGAGAQNTAAAAAGSGTGSGVPIEIENALQMFGLSDPKLALVRLIQVRGPKAMQNQESIAELINSVSSNSNNNTIDNASNVNGWEEEQIAAALLFITLSSSWRQYSPQLFLSTVQRLGPEDFDWSALPRGFDRPSLNINTDQFVRLYNSLLAICRDTSSASSALDVQLLWGGEWEHRPSHFAFLMAFVSSNIDVTAIPNFRAGFSPDLFADSPSDALRAQAAAAARNPFRSLDAVKATCDLCLRTMHTWNAPDSQQFISQFLQPHLPVFLVSVFALPQPFGQILTNFVYRSLAMYLSNPEGPQQFALHGCWKVARATVVEALYRSFHNDPTSSEAIYELAVEMGWMDYLLESMNGLTMDIACVAHRRNPNFDLEKWINDVTTSPVQMGEVLSKYLKIKADDELATQRKEMPAHRMVPLSVKTVFTILLVLEDLLGDQKPLHEIQRMCVQTYPRLINYGDGFDDIIEANSVDGNGLPDQVEREMQELFGKMYHEELSLRQVLEIMRRYKASRDPHEQDLFTCMVHGLIDEYNCYPEYPIEALSKAAVLFGGLINFRLVSGITLKVCLSLILDSVKGRGPDELMFKFGVEAIEQIVGRLDEWAGFCAELLQIPTLRGTPIFSKASEVVREQGRSQPASVSNDTLDGAPVNGMQHDEVDEEVHHKPFRALHVDPPLRPEIYREPEEDVHDKILFILNNVSEQNIDDKLKDLKEVLLDEHHQWFAAYLVEERAKLQPNFQQLYLYLLDLINDKMLWAEVLRETYASTIRLLNAESTLHNSTDRNYLKNLGSWLGSLTIARDKPVKHRNIYFKDLLIEAFDTQRLTVAIPFTCKVLVQARKSTIFKPPNPWLMDVLSLLTEIYHFGDLKMILKFEIEVVCQDLEIDLKSLTPSTYIRERPPVQLEEVISATASMPEELQGFEDLSLTMGNNAQRMSPSTFLQGLPALDQMLSVPTAPNTVLDPHVLRQIVLTAVERAVTEIITPVVERSVTIASISAANLASKDFAMEPDEEKFRTAATNMGRWLAGYLAQVTSKEPLKMSMMNYMKIIEHEFPEQPMPETLIMMCVNENLDIACGIVGRAAEEKSVSEMEKIIAHGIESRRLHRATNPGEPFIDSNISRWAFFIPEPYRQLPGGLNEQQLAVYEAFAQHVRPGHMPQLSVESAKIGDMVLPDSYGSVPSMQTPGQMSAVPQVAQVDAVQQQIGTPQANGFASPAMTANPQEKLEQLVRRLQESARSSGVEHIKDLPKDTPIIADYHSVIKALYALPNADHFARYAAQVICVALHETVETNIEAEILVHLLSRICELAPVITKDTRTHLALQNEAHLFNIPTLIALNEVGLLEFAMFDPVMAGLLRNHDMFALETLAGLLDRVLLNDEPVALRSDFAASLEAMGIWLMEEPNLSLATAIIQKLKDCGIPEVVAPLLSDSARSQRDQIEYIFSEWLGLYKSIAPGDMKFLTFLDDLHERGTMDNQESSALFLRVAIGLSVAMFEHVCQTPRGNLDEAFLAVDALAKLIILLVKHQGRQEGQEQDRKSKPEYLKSILSIIVLVMNHDHVMRDLAFNQRVFFRLFSSILCEYYEAQLHQSPENTEMIMVFAETFVATQPKYMPAFTFAWTGLISHRDFLSGILNAPDKAGWPIYCELIQALLLHIGEQLKAPMSWATRDLYNGVLRILLILHHDFPGFILENHYSFCNAIPAHCSQLRNLVLSAYPNTFPKLPDPFREGLKMDSLEETRETPQIAGDISGPLERAGIKNVVDHCLKSGPNDEAIQQIRNAVYKPLVKETALAHLPIEVDIILLNALVLYIGNDAVAPANQKTEFAKAPATALLDRLSKAFDPEARYYLLSGVANQLRYPNSHTNYFSFFMLHHFESEAAEEQAGLEIREQIVRVLLERLIVHRPHPWGLIITLQELLRGRNYHFFELPFIQQTPEIGRLFDALLAHIQQQSPRVA</sequence>
<dbReference type="PANTHER" id="PTHR13162">
    <property type="entry name" value="CCR4-NOT TRANSCRIPTION COMPLEX"/>
    <property type="match status" value="1"/>
</dbReference>
<dbReference type="Pfam" id="PF16418">
    <property type="entry name" value="CNOT1_HEAT"/>
    <property type="match status" value="1"/>
</dbReference>
<feature type="compositionally biased region" description="Low complexity" evidence="8">
    <location>
        <begin position="149"/>
        <end position="177"/>
    </location>
</feature>
<feature type="domain" description="CCR4-NOT transcription complex subunit 1" evidence="10">
    <location>
        <begin position="1494"/>
        <end position="1633"/>
    </location>
</feature>
<reference evidence="14 15" key="1">
    <citation type="journal article" date="2016" name="Genome Biol. Evol.">
        <title>Divergent and convergent evolution of fungal pathogenicity.</title>
        <authorList>
            <person name="Shang Y."/>
            <person name="Xiao G."/>
            <person name="Zheng P."/>
            <person name="Cen K."/>
            <person name="Zhan S."/>
            <person name="Wang C."/>
        </authorList>
    </citation>
    <scope>NUCLEOTIDE SEQUENCE [LARGE SCALE GENOMIC DNA]</scope>
    <source>
        <strain evidence="14 15">ARSEF 7405</strain>
    </source>
</reference>
<dbReference type="GO" id="GO:0005634">
    <property type="term" value="C:nucleus"/>
    <property type="evidence" value="ECO:0007669"/>
    <property type="project" value="UniProtKB-SubCell"/>
</dbReference>
<dbReference type="InterPro" id="IPR024557">
    <property type="entry name" value="CNOT1_dom_4"/>
</dbReference>
<evidence type="ECO:0000313" key="15">
    <source>
        <dbReference type="Proteomes" id="UP000242877"/>
    </source>
</evidence>
<evidence type="ECO:0000259" key="10">
    <source>
        <dbReference type="Pfam" id="PF12842"/>
    </source>
</evidence>
<dbReference type="Gene3D" id="1.25.40.840">
    <property type="entry name" value="CCR4-NOT transcription complex subunit 1 TTP binding domain"/>
    <property type="match status" value="1"/>
</dbReference>
<feature type="compositionally biased region" description="Low complexity" evidence="8">
    <location>
        <begin position="32"/>
        <end position="86"/>
    </location>
</feature>
<dbReference type="OrthoDB" id="1933107at2759"/>
<dbReference type="InterPro" id="IPR032194">
    <property type="entry name" value="CNOT1_HEAT"/>
</dbReference>
<feature type="compositionally biased region" description="Low complexity" evidence="8">
    <location>
        <begin position="341"/>
        <end position="412"/>
    </location>
</feature>
<proteinExistence type="predicted"/>
<evidence type="ECO:0000259" key="12">
    <source>
        <dbReference type="Pfam" id="PF16417"/>
    </source>
</evidence>
<evidence type="ECO:0000259" key="9">
    <source>
        <dbReference type="Pfam" id="PF04054"/>
    </source>
</evidence>
<evidence type="ECO:0000256" key="7">
    <source>
        <dbReference type="ARBA" id="ARBA00074459"/>
    </source>
</evidence>
<dbReference type="Pfam" id="PF16417">
    <property type="entry name" value="CNOT1_TTP_bind"/>
    <property type="match status" value="1"/>
</dbReference>
<comment type="caution">
    <text evidence="14">The sequence shown here is derived from an EMBL/GenBank/DDBJ whole genome shotgun (WGS) entry which is preliminary data.</text>
</comment>
<feature type="compositionally biased region" description="Polar residues" evidence="8">
    <location>
        <begin position="122"/>
        <end position="132"/>
    </location>
</feature>
<comment type="function">
    <text evidence="6">Acts as a component of the CCR4-NOT core complex, which in the nucleus seems to be a general transcription factor, and in the cytoplasm the major mRNA deadenylase involved in mRNA turnover. The NOT protein subcomplex negatively regulates the basal and activated transcription of many genes. Preferentially affects TC-type TATA element-dependent transcription. Could directly or indirectly inhibit component(s) of the general transcription machinery.</text>
</comment>
<evidence type="ECO:0000256" key="1">
    <source>
        <dbReference type="ARBA" id="ARBA00004123"/>
    </source>
</evidence>
<feature type="compositionally biased region" description="Low complexity" evidence="8">
    <location>
        <begin position="94"/>
        <end position="121"/>
    </location>
</feature>
<dbReference type="Gene3D" id="1.25.40.800">
    <property type="match status" value="1"/>
</dbReference>
<feature type="domain" description="CCR4-Not complex component Not1 C-terminal" evidence="9">
    <location>
        <begin position="2105"/>
        <end position="2468"/>
    </location>
</feature>
<evidence type="ECO:0000313" key="14">
    <source>
        <dbReference type="EMBL" id="KZZ94560.1"/>
    </source>
</evidence>
<dbReference type="FunFam" id="1.25.40.180:FF:000012">
    <property type="entry name" value="Ccr4-Not transcription complex subunit"/>
    <property type="match status" value="1"/>
</dbReference>
<gene>
    <name evidence="14" type="ORF">AAP_01860</name>
</gene>